<dbReference type="InterPro" id="IPR037923">
    <property type="entry name" value="HTH-like"/>
</dbReference>
<dbReference type="CDD" id="cd06986">
    <property type="entry name" value="cupin_MmsR-like_N"/>
    <property type="match status" value="1"/>
</dbReference>
<dbReference type="InterPro" id="IPR018060">
    <property type="entry name" value="HTH_AraC"/>
</dbReference>
<dbReference type="GO" id="GO:0043565">
    <property type="term" value="F:sequence-specific DNA binding"/>
    <property type="evidence" value="ECO:0007669"/>
    <property type="project" value="InterPro"/>
</dbReference>
<protein>
    <recommendedName>
        <fullName evidence="4">HTH araC/xylS-type domain-containing protein</fullName>
    </recommendedName>
</protein>
<dbReference type="PROSITE" id="PS01124">
    <property type="entry name" value="HTH_ARAC_FAMILY_2"/>
    <property type="match status" value="1"/>
</dbReference>
<evidence type="ECO:0000313" key="5">
    <source>
        <dbReference type="EMBL" id="OGK02148.1"/>
    </source>
</evidence>
<keyword evidence="1" id="KW-0805">Transcription regulation</keyword>
<dbReference type="PRINTS" id="PR00032">
    <property type="entry name" value="HTHARAC"/>
</dbReference>
<name>A0A1F7F6E5_UNCRA</name>
<dbReference type="InterPro" id="IPR020449">
    <property type="entry name" value="Tscrpt_reg_AraC-type_HTH"/>
</dbReference>
<accession>A0A1F7F6E5</accession>
<dbReference type="GO" id="GO:0003700">
    <property type="term" value="F:DNA-binding transcription factor activity"/>
    <property type="evidence" value="ECO:0007669"/>
    <property type="project" value="InterPro"/>
</dbReference>
<evidence type="ECO:0000313" key="6">
    <source>
        <dbReference type="Proteomes" id="UP000179243"/>
    </source>
</evidence>
<dbReference type="Pfam" id="PF12833">
    <property type="entry name" value="HTH_18"/>
    <property type="match status" value="1"/>
</dbReference>
<sequence>MSKPSNWPITEKAIRFIMPAATVAALVKHPLSSDLFPHAVGYYPSAHGHVMNRAVHDDWLFLYCVQGKATVAADGREYSVSKGDLVFLPNGLPHSYRASEKEPWTIYWVHFTGKKAANYVAHLSRLAHGPVLPIGLRQKLVADFIELVDIAAKNTDNNLHKFIYAANLLKQMICYLSLIKPRADSTSDTPFNLEQVHALMQQEIEGSINLDTLAAGCGMSKFYFAKRYKQVTGTSPIAHFINIKMARACRLIDIGDKSITETAYALGYLDTYYFSRIFKKVIGISPRQYRNLNKG</sequence>
<dbReference type="SUPFAM" id="SSF51215">
    <property type="entry name" value="Regulatory protein AraC"/>
    <property type="match status" value="1"/>
</dbReference>
<evidence type="ECO:0000256" key="2">
    <source>
        <dbReference type="ARBA" id="ARBA00023125"/>
    </source>
</evidence>
<dbReference type="InterPro" id="IPR018062">
    <property type="entry name" value="HTH_AraC-typ_CS"/>
</dbReference>
<dbReference type="Pfam" id="PF02311">
    <property type="entry name" value="AraC_binding"/>
    <property type="match status" value="1"/>
</dbReference>
<comment type="caution">
    <text evidence="5">The sequence shown here is derived from an EMBL/GenBank/DDBJ whole genome shotgun (WGS) entry which is preliminary data.</text>
</comment>
<gene>
    <name evidence="5" type="ORF">A2519_18875</name>
</gene>
<dbReference type="EMBL" id="MFYX01000112">
    <property type="protein sequence ID" value="OGK02148.1"/>
    <property type="molecule type" value="Genomic_DNA"/>
</dbReference>
<dbReference type="SUPFAM" id="SSF46689">
    <property type="entry name" value="Homeodomain-like"/>
    <property type="match status" value="2"/>
</dbReference>
<dbReference type="PANTHER" id="PTHR43280">
    <property type="entry name" value="ARAC-FAMILY TRANSCRIPTIONAL REGULATOR"/>
    <property type="match status" value="1"/>
</dbReference>
<dbReference type="Gene3D" id="1.10.10.60">
    <property type="entry name" value="Homeodomain-like"/>
    <property type="match status" value="2"/>
</dbReference>
<dbReference type="InterPro" id="IPR003313">
    <property type="entry name" value="AraC-bd"/>
</dbReference>
<feature type="domain" description="HTH araC/xylS-type" evidence="4">
    <location>
        <begin position="194"/>
        <end position="292"/>
    </location>
</feature>
<evidence type="ECO:0000256" key="1">
    <source>
        <dbReference type="ARBA" id="ARBA00023015"/>
    </source>
</evidence>
<reference evidence="5 6" key="1">
    <citation type="journal article" date="2016" name="Nat. Commun.">
        <title>Thousands of microbial genomes shed light on interconnected biogeochemical processes in an aquifer system.</title>
        <authorList>
            <person name="Anantharaman K."/>
            <person name="Brown C.T."/>
            <person name="Hug L.A."/>
            <person name="Sharon I."/>
            <person name="Castelle C.J."/>
            <person name="Probst A.J."/>
            <person name="Thomas B.C."/>
            <person name="Singh A."/>
            <person name="Wilkins M.J."/>
            <person name="Karaoz U."/>
            <person name="Brodie E.L."/>
            <person name="Williams K.H."/>
            <person name="Hubbard S.S."/>
            <person name="Banfield J.F."/>
        </authorList>
    </citation>
    <scope>NUCLEOTIDE SEQUENCE [LARGE SCALE GENOMIC DNA]</scope>
</reference>
<dbReference type="SMART" id="SM00342">
    <property type="entry name" value="HTH_ARAC"/>
    <property type="match status" value="1"/>
</dbReference>
<dbReference type="Gene3D" id="2.60.120.280">
    <property type="entry name" value="Regulatory protein AraC"/>
    <property type="match status" value="1"/>
</dbReference>
<dbReference type="PROSITE" id="PS00041">
    <property type="entry name" value="HTH_ARAC_FAMILY_1"/>
    <property type="match status" value="1"/>
</dbReference>
<organism evidence="5 6">
    <name type="scientific">Candidatus Raymondbacteria bacterium RIFOXYD12_FULL_49_13</name>
    <dbReference type="NCBI Taxonomy" id="1817890"/>
    <lineage>
        <taxon>Bacteria</taxon>
        <taxon>Raymondiibacteriota</taxon>
    </lineage>
</organism>
<keyword evidence="2" id="KW-0238">DNA-binding</keyword>
<evidence type="ECO:0000259" key="4">
    <source>
        <dbReference type="PROSITE" id="PS01124"/>
    </source>
</evidence>
<dbReference type="PANTHER" id="PTHR43280:SF30">
    <property type="entry name" value="MMSAB OPERON REGULATORY PROTEIN"/>
    <property type="match status" value="1"/>
</dbReference>
<dbReference type="Proteomes" id="UP000179243">
    <property type="component" value="Unassembled WGS sequence"/>
</dbReference>
<proteinExistence type="predicted"/>
<evidence type="ECO:0000256" key="3">
    <source>
        <dbReference type="ARBA" id="ARBA00023163"/>
    </source>
</evidence>
<dbReference type="InterPro" id="IPR009057">
    <property type="entry name" value="Homeodomain-like_sf"/>
</dbReference>
<keyword evidence="3" id="KW-0804">Transcription</keyword>
<dbReference type="AlphaFoldDB" id="A0A1F7F6E5"/>